<gene>
    <name evidence="2" type="ORF">HMPREF1071_01964</name>
</gene>
<reference evidence="2 3" key="1">
    <citation type="submission" date="2012-02" db="EMBL/GenBank/DDBJ databases">
        <title>The Genome Sequence of Bacteroides salyersiae CL02T12C01.</title>
        <authorList>
            <consortium name="The Broad Institute Genome Sequencing Platform"/>
            <person name="Earl A."/>
            <person name="Ward D."/>
            <person name="Feldgarden M."/>
            <person name="Gevers D."/>
            <person name="Zitomersky N.L."/>
            <person name="Coyne M.J."/>
            <person name="Comstock L.E."/>
            <person name="Young S.K."/>
            <person name="Zeng Q."/>
            <person name="Gargeya S."/>
            <person name="Fitzgerald M."/>
            <person name="Haas B."/>
            <person name="Abouelleil A."/>
            <person name="Alvarado L."/>
            <person name="Arachchi H.M."/>
            <person name="Berlin A."/>
            <person name="Chapman S.B."/>
            <person name="Gearin G."/>
            <person name="Goldberg J."/>
            <person name="Griggs A."/>
            <person name="Gujja S."/>
            <person name="Hansen M."/>
            <person name="Heiman D."/>
            <person name="Howarth C."/>
            <person name="Larimer J."/>
            <person name="Lui A."/>
            <person name="MacDonald P.J.P."/>
            <person name="McCowen C."/>
            <person name="Montmayeur A."/>
            <person name="Murphy C."/>
            <person name="Neiman D."/>
            <person name="Pearson M."/>
            <person name="Priest M."/>
            <person name="Roberts A."/>
            <person name="Saif S."/>
            <person name="Shea T."/>
            <person name="Sisk P."/>
            <person name="Stolte C."/>
            <person name="Sykes S."/>
            <person name="Wortman J."/>
            <person name="Nusbaum C."/>
            <person name="Birren B."/>
        </authorList>
    </citation>
    <scope>NUCLEOTIDE SEQUENCE [LARGE SCALE GENOMIC DNA]</scope>
    <source>
        <strain evidence="2 3">CL02T12C01</strain>
    </source>
</reference>
<feature type="transmembrane region" description="Helical" evidence="1">
    <location>
        <begin position="40"/>
        <end position="62"/>
    </location>
</feature>
<organism evidence="2 3">
    <name type="scientific">Bacteroides salyersiae CL02T12C01</name>
    <dbReference type="NCBI Taxonomy" id="997887"/>
    <lineage>
        <taxon>Bacteria</taxon>
        <taxon>Pseudomonadati</taxon>
        <taxon>Bacteroidota</taxon>
        <taxon>Bacteroidia</taxon>
        <taxon>Bacteroidales</taxon>
        <taxon>Bacteroidaceae</taxon>
        <taxon>Bacteroides</taxon>
    </lineage>
</organism>
<dbReference type="Proteomes" id="UP000005150">
    <property type="component" value="Unassembled WGS sequence"/>
</dbReference>
<evidence type="ECO:0000313" key="2">
    <source>
        <dbReference type="EMBL" id="EIY64748.1"/>
    </source>
</evidence>
<protein>
    <submittedName>
        <fullName evidence="2">Uncharacterized protein</fullName>
    </submittedName>
</protein>
<dbReference type="PATRIC" id="fig|997887.3.peg.2057"/>
<name>I9T7L1_9BACE</name>
<proteinExistence type="predicted"/>
<keyword evidence="3" id="KW-1185">Reference proteome</keyword>
<keyword evidence="1" id="KW-0812">Transmembrane</keyword>
<comment type="caution">
    <text evidence="2">The sequence shown here is derived from an EMBL/GenBank/DDBJ whole genome shotgun (WGS) entry which is preliminary data.</text>
</comment>
<evidence type="ECO:0000313" key="3">
    <source>
        <dbReference type="Proteomes" id="UP000005150"/>
    </source>
</evidence>
<feature type="transmembrane region" description="Helical" evidence="1">
    <location>
        <begin position="12"/>
        <end position="34"/>
    </location>
</feature>
<dbReference type="EMBL" id="AGXV01000024">
    <property type="protein sequence ID" value="EIY64748.1"/>
    <property type="molecule type" value="Genomic_DNA"/>
</dbReference>
<dbReference type="HOGENOM" id="CLU_139601_1_1_10"/>
<sequence length="113" mass="13332">MKMKRRNAVHIFRGITIVILSIAVAAVIVMLLWNALIPSIIGWSTINYWQAAGLLILCRILFKGFGFPHPANTFRFNKEHIEMHDRMKHMTWDEKRAYIRSRMAKFHEQEAHE</sequence>
<keyword evidence="1" id="KW-1133">Transmembrane helix</keyword>
<accession>I9T7L1</accession>
<keyword evidence="1" id="KW-0472">Membrane</keyword>
<dbReference type="AlphaFoldDB" id="I9T7L1"/>
<evidence type="ECO:0000256" key="1">
    <source>
        <dbReference type="SAM" id="Phobius"/>
    </source>
</evidence>